<dbReference type="PANTHER" id="PTHR22550:SF5">
    <property type="entry name" value="LEUCINE ZIPPER PROTEIN 4"/>
    <property type="match status" value="1"/>
</dbReference>
<name>A0A9D2D777_9FIRM</name>
<comment type="similarity">
    <text evidence="1">Belongs to the GerABKA family.</text>
</comment>
<dbReference type="EMBL" id="DXCF01000021">
    <property type="protein sequence ID" value="HIZ09690.1"/>
    <property type="molecule type" value="Genomic_DNA"/>
</dbReference>
<feature type="transmembrane region" description="Helical" evidence="4">
    <location>
        <begin position="377"/>
        <end position="395"/>
    </location>
</feature>
<dbReference type="GO" id="GO:0009847">
    <property type="term" value="P:spore germination"/>
    <property type="evidence" value="ECO:0007669"/>
    <property type="project" value="InterPro"/>
</dbReference>
<feature type="transmembrane region" description="Helical" evidence="4">
    <location>
        <begin position="354"/>
        <end position="371"/>
    </location>
</feature>
<sequence>MEKKKGAHLGSDARENVKKLKRMLPSEDILVYDFQTKDGKFCAAVYADGITDKELLGQLAAKPFAQENAPKTPEEAEKMLLFPESKRAESADDAAAEILAGNPALVIDGVEGALVLGTKKVTLRAVSEPQTAIAVKGPREGFIEDIKTNMGLVRRRLKTPALRFRTLTMGKLSGTAVCIAWLEGTADAGIVKEIEKRLARVETDGVPDSSAVAKFLSDHPLSLFKQAGSTEKPDIFCAKLLEGRAGVLVDGSPIALTLPYMLIEDFQSSQDYFVTPYRATVSRILRMTAVIAALFLPALYVAAQLFKLQLLPFGLLMTVSGGIQDLSLSPGLEMFFLLAVLEILIEASIRMPKYVALALSVIGALVLGDTAVKAGLVSSPAIIIVALSGISAYTVPDLTGTLSVVRIALLLAAGSIGTYGVVLLAALILYYLVTADSYGVPLLAPFSPLVRHDLRDAAYKAGIFSLKERPAALRTQNRTRLRIKELTQTDGGGENRKTRERSGKKEDANG</sequence>
<comment type="caution">
    <text evidence="5">The sequence shown here is derived from an EMBL/GenBank/DDBJ whole genome shotgun (WGS) entry which is preliminary data.</text>
</comment>
<dbReference type="GO" id="GO:0016020">
    <property type="term" value="C:membrane"/>
    <property type="evidence" value="ECO:0007669"/>
    <property type="project" value="InterPro"/>
</dbReference>
<keyword evidence="4" id="KW-1133">Transmembrane helix</keyword>
<reference evidence="5" key="2">
    <citation type="submission" date="2021-04" db="EMBL/GenBank/DDBJ databases">
        <authorList>
            <person name="Gilroy R."/>
        </authorList>
    </citation>
    <scope>NUCLEOTIDE SEQUENCE</scope>
    <source>
        <strain evidence="5">CHK192-19661</strain>
    </source>
</reference>
<dbReference type="PANTHER" id="PTHR22550">
    <property type="entry name" value="SPORE GERMINATION PROTEIN"/>
    <property type="match status" value="1"/>
</dbReference>
<keyword evidence="2 4" id="KW-0472">Membrane</keyword>
<dbReference type="Pfam" id="PF03323">
    <property type="entry name" value="GerA"/>
    <property type="match status" value="1"/>
</dbReference>
<dbReference type="AlphaFoldDB" id="A0A9D2D777"/>
<feature type="region of interest" description="Disordered" evidence="3">
    <location>
        <begin position="483"/>
        <end position="510"/>
    </location>
</feature>
<evidence type="ECO:0000313" key="5">
    <source>
        <dbReference type="EMBL" id="HIZ09690.1"/>
    </source>
</evidence>
<dbReference type="Proteomes" id="UP000824025">
    <property type="component" value="Unassembled WGS sequence"/>
</dbReference>
<evidence type="ECO:0000313" key="6">
    <source>
        <dbReference type="Proteomes" id="UP000824025"/>
    </source>
</evidence>
<gene>
    <name evidence="5" type="ORF">H9726_04290</name>
</gene>
<dbReference type="PIRSF" id="PIRSF005690">
    <property type="entry name" value="GerBA"/>
    <property type="match status" value="1"/>
</dbReference>
<feature type="transmembrane region" description="Helical" evidence="4">
    <location>
        <begin position="326"/>
        <end position="345"/>
    </location>
</feature>
<evidence type="ECO:0000256" key="4">
    <source>
        <dbReference type="SAM" id="Phobius"/>
    </source>
</evidence>
<evidence type="ECO:0000256" key="2">
    <source>
        <dbReference type="ARBA" id="ARBA00023136"/>
    </source>
</evidence>
<dbReference type="InterPro" id="IPR004995">
    <property type="entry name" value="Spore_Ger"/>
</dbReference>
<protein>
    <submittedName>
        <fullName evidence="5">Spore germination protein</fullName>
    </submittedName>
</protein>
<dbReference type="InterPro" id="IPR050768">
    <property type="entry name" value="UPF0353/GerABKA_families"/>
</dbReference>
<reference evidence="5" key="1">
    <citation type="journal article" date="2021" name="PeerJ">
        <title>Extensive microbial diversity within the chicken gut microbiome revealed by metagenomics and culture.</title>
        <authorList>
            <person name="Gilroy R."/>
            <person name="Ravi A."/>
            <person name="Getino M."/>
            <person name="Pursley I."/>
            <person name="Horton D.L."/>
            <person name="Alikhan N.F."/>
            <person name="Baker D."/>
            <person name="Gharbi K."/>
            <person name="Hall N."/>
            <person name="Watson M."/>
            <person name="Adriaenssens E.M."/>
            <person name="Foster-Nyarko E."/>
            <person name="Jarju S."/>
            <person name="Secka A."/>
            <person name="Antonio M."/>
            <person name="Oren A."/>
            <person name="Chaudhuri R.R."/>
            <person name="La Ragione R."/>
            <person name="Hildebrand F."/>
            <person name="Pallen M.J."/>
        </authorList>
    </citation>
    <scope>NUCLEOTIDE SEQUENCE</scope>
    <source>
        <strain evidence="5">CHK192-19661</strain>
    </source>
</reference>
<organism evidence="5 6">
    <name type="scientific">Candidatus Borkfalkia avicola</name>
    <dbReference type="NCBI Taxonomy" id="2838503"/>
    <lineage>
        <taxon>Bacteria</taxon>
        <taxon>Bacillati</taxon>
        <taxon>Bacillota</taxon>
        <taxon>Clostridia</taxon>
        <taxon>Christensenellales</taxon>
        <taxon>Christensenellaceae</taxon>
        <taxon>Candidatus Borkfalkia</taxon>
    </lineage>
</organism>
<keyword evidence="4" id="KW-0812">Transmembrane</keyword>
<accession>A0A9D2D777</accession>
<feature type="transmembrane region" description="Helical" evidence="4">
    <location>
        <begin position="284"/>
        <end position="306"/>
    </location>
</feature>
<evidence type="ECO:0000256" key="3">
    <source>
        <dbReference type="SAM" id="MobiDB-lite"/>
    </source>
</evidence>
<proteinExistence type="inferred from homology"/>
<evidence type="ECO:0000256" key="1">
    <source>
        <dbReference type="ARBA" id="ARBA00005278"/>
    </source>
</evidence>
<feature type="transmembrane region" description="Helical" evidence="4">
    <location>
        <begin position="407"/>
        <end position="433"/>
    </location>
</feature>